<keyword evidence="11" id="KW-1185">Reference proteome</keyword>
<dbReference type="Pfam" id="PF17800">
    <property type="entry name" value="NPL"/>
    <property type="match status" value="1"/>
</dbReference>
<comment type="caution">
    <text evidence="10">The sequence shown here is derived from an EMBL/GenBank/DDBJ whole genome shotgun (WGS) entry which is preliminary data.</text>
</comment>
<evidence type="ECO:0000256" key="3">
    <source>
        <dbReference type="ARBA" id="ARBA00022491"/>
    </source>
</evidence>
<keyword evidence="6" id="KW-0805">Transcription regulation</keyword>
<comment type="similarity">
    <text evidence="2">Belongs to the histone deacetylase HD2 family.</text>
</comment>
<dbReference type="GO" id="GO:0005730">
    <property type="term" value="C:nucleolus"/>
    <property type="evidence" value="ECO:0007669"/>
    <property type="project" value="UniProtKB-SubCell"/>
</dbReference>
<name>A0A9Q0KI61_9MAGN</name>
<dbReference type="InterPro" id="IPR041232">
    <property type="entry name" value="NPL"/>
</dbReference>
<dbReference type="GO" id="GO:0006325">
    <property type="term" value="P:chromatin organization"/>
    <property type="evidence" value="ECO:0007669"/>
    <property type="project" value="UniProtKB-KW"/>
</dbReference>
<evidence type="ECO:0000313" key="11">
    <source>
        <dbReference type="Proteomes" id="UP001141806"/>
    </source>
</evidence>
<keyword evidence="5" id="KW-0156">Chromatin regulator</keyword>
<feature type="domain" description="Nucleoplasmin-like" evidence="9">
    <location>
        <begin position="80"/>
        <end position="169"/>
    </location>
</feature>
<organism evidence="10 11">
    <name type="scientific">Protea cynaroides</name>
    <dbReference type="NCBI Taxonomy" id="273540"/>
    <lineage>
        <taxon>Eukaryota</taxon>
        <taxon>Viridiplantae</taxon>
        <taxon>Streptophyta</taxon>
        <taxon>Embryophyta</taxon>
        <taxon>Tracheophyta</taxon>
        <taxon>Spermatophyta</taxon>
        <taxon>Magnoliopsida</taxon>
        <taxon>Proteales</taxon>
        <taxon>Proteaceae</taxon>
        <taxon>Protea</taxon>
    </lineage>
</organism>
<evidence type="ECO:0000256" key="4">
    <source>
        <dbReference type="ARBA" id="ARBA00022801"/>
    </source>
</evidence>
<evidence type="ECO:0000259" key="9">
    <source>
        <dbReference type="Pfam" id="PF17800"/>
    </source>
</evidence>
<protein>
    <recommendedName>
        <fullName evidence="9">Nucleoplasmin-like domain-containing protein</fullName>
    </recommendedName>
</protein>
<keyword evidence="4" id="KW-0378">Hydrolase</keyword>
<gene>
    <name evidence="10" type="ORF">NE237_003830</name>
</gene>
<evidence type="ECO:0000313" key="10">
    <source>
        <dbReference type="EMBL" id="KAJ4970731.1"/>
    </source>
</evidence>
<dbReference type="AlphaFoldDB" id="A0A9Q0KI61"/>
<dbReference type="FunFam" id="2.60.120.340:FF:000004">
    <property type="entry name" value="Histone deacetylase HDT1"/>
    <property type="match status" value="1"/>
</dbReference>
<dbReference type="Proteomes" id="UP001141806">
    <property type="component" value="Unassembled WGS sequence"/>
</dbReference>
<reference evidence="10" key="1">
    <citation type="journal article" date="2023" name="Plant J.">
        <title>The genome of the king protea, Protea cynaroides.</title>
        <authorList>
            <person name="Chang J."/>
            <person name="Duong T.A."/>
            <person name="Schoeman C."/>
            <person name="Ma X."/>
            <person name="Roodt D."/>
            <person name="Barker N."/>
            <person name="Li Z."/>
            <person name="Van de Peer Y."/>
            <person name="Mizrachi E."/>
        </authorList>
    </citation>
    <scope>NUCLEOTIDE SEQUENCE</scope>
    <source>
        <tissue evidence="10">Young leaves</tissue>
    </source>
</reference>
<accession>A0A9Q0KI61</accession>
<proteinExistence type="inferred from homology"/>
<evidence type="ECO:0000256" key="8">
    <source>
        <dbReference type="ARBA" id="ARBA00023242"/>
    </source>
</evidence>
<comment type="subcellular location">
    <subcellularLocation>
        <location evidence="1">Nucleus</location>
        <location evidence="1">Nucleolus</location>
    </subcellularLocation>
</comment>
<dbReference type="OrthoDB" id="2019803at2759"/>
<dbReference type="EMBL" id="JAMYWD010000005">
    <property type="protein sequence ID" value="KAJ4970731.1"/>
    <property type="molecule type" value="Genomic_DNA"/>
</dbReference>
<evidence type="ECO:0000256" key="2">
    <source>
        <dbReference type="ARBA" id="ARBA00006673"/>
    </source>
</evidence>
<keyword evidence="7" id="KW-0804">Transcription</keyword>
<evidence type="ECO:0000256" key="7">
    <source>
        <dbReference type="ARBA" id="ARBA00023163"/>
    </source>
</evidence>
<dbReference type="GO" id="GO:0016787">
    <property type="term" value="F:hydrolase activity"/>
    <property type="evidence" value="ECO:0007669"/>
    <property type="project" value="UniProtKB-KW"/>
</dbReference>
<keyword evidence="8" id="KW-0539">Nucleus</keyword>
<evidence type="ECO:0000256" key="5">
    <source>
        <dbReference type="ARBA" id="ARBA00022853"/>
    </source>
</evidence>
<evidence type="ECO:0000256" key="6">
    <source>
        <dbReference type="ARBA" id="ARBA00023015"/>
    </source>
</evidence>
<keyword evidence="3" id="KW-0678">Repressor</keyword>
<dbReference type="Gene3D" id="2.60.120.340">
    <property type="entry name" value="Nucleoplasmin core domain"/>
    <property type="match status" value="1"/>
</dbReference>
<sequence length="201" mass="22762">MYQNSQIRLVICTNQRDTRNRISKLERRALATLAAIPLNGIPTLKRPFFFRTPQSPYSVSPLLSSTICFRFSSISIAMEFWGVEIKAGESLKVNPGDDMILHLSQASLGEVKNKGNESVPLYVKIGGQKLVIGTLSPEKCTQITFDLVFEKEFELSHNWKNGSVYFIGYKSVLPDEYPSHGHFLRVLFVVVFSWHDNNGFT</sequence>
<evidence type="ECO:0000256" key="1">
    <source>
        <dbReference type="ARBA" id="ARBA00004604"/>
    </source>
</evidence>